<sequence length="398" mass="42395">MAGHDPQERHRTATPLEGLFDLTFATCFGLAASQLAHALAQGHFATALIGFGFASFAICWAWINFSWFSSAYDTDDWIFRLVTMVQMIGVLVLATGLPRLFETIDKGAQVDNSIIVLGYVIMRIAMVTQWLRAARQDPGRRRACLTYATAISIAQIGWIIQIFLDTSVASTLLCAAVLAAIELAGPVIAERIGDGTPWHAHHIAERYSLFALIALGEGVVGTIAGLAAVVEIQGWSLDAALVCLAGIGLTFGMWWIYYMLPSAEVLHAHRDRSFVWGYGQIFIVAAIVATGAGLHVAAYAIEHEAHIGQLATVLCSAVPVGLFLVLVHGLHRYLVPRSEVRRGTLLAGSAALIAVAVGAAAAGAGIAICLVILMLAPTLTILGVEFSGRRGEVASLNP</sequence>
<feature type="transmembrane region" description="Helical" evidence="1">
    <location>
        <begin position="143"/>
        <end position="164"/>
    </location>
</feature>
<feature type="transmembrane region" description="Helical" evidence="1">
    <location>
        <begin position="281"/>
        <end position="301"/>
    </location>
</feature>
<feature type="transmembrane region" description="Helical" evidence="1">
    <location>
        <begin position="307"/>
        <end position="330"/>
    </location>
</feature>
<keyword evidence="1" id="KW-0812">Transmembrane</keyword>
<name>A0A4Q1HMF2_9BURK</name>
<dbReference type="EMBL" id="PYAL01000002">
    <property type="protein sequence ID" value="RXN91681.1"/>
    <property type="molecule type" value="Genomic_DNA"/>
</dbReference>
<keyword evidence="3" id="KW-1185">Reference proteome</keyword>
<feature type="transmembrane region" description="Helical" evidence="1">
    <location>
        <begin position="239"/>
        <end position="260"/>
    </location>
</feature>
<protein>
    <recommendedName>
        <fullName evidence="4">Low temperature requirement protein A</fullName>
    </recommendedName>
</protein>
<comment type="caution">
    <text evidence="2">The sequence shown here is derived from an EMBL/GenBank/DDBJ whole genome shotgun (WGS) entry which is preliminary data.</text>
</comment>
<feature type="transmembrane region" description="Helical" evidence="1">
    <location>
        <begin position="351"/>
        <end position="376"/>
    </location>
</feature>
<feature type="transmembrane region" description="Helical" evidence="1">
    <location>
        <begin position="77"/>
        <end position="101"/>
    </location>
</feature>
<accession>A0A4Q1HMF2</accession>
<feature type="transmembrane region" description="Helical" evidence="1">
    <location>
        <begin position="113"/>
        <end position="131"/>
    </location>
</feature>
<keyword evidence="1" id="KW-0472">Membrane</keyword>
<evidence type="ECO:0000256" key="1">
    <source>
        <dbReference type="SAM" id="Phobius"/>
    </source>
</evidence>
<dbReference type="PANTHER" id="PTHR36840">
    <property type="entry name" value="BLL5714 PROTEIN"/>
    <property type="match status" value="1"/>
</dbReference>
<dbReference type="PANTHER" id="PTHR36840:SF1">
    <property type="entry name" value="BLL5714 PROTEIN"/>
    <property type="match status" value="1"/>
</dbReference>
<reference evidence="2 3" key="1">
    <citation type="journal article" date="2017" name="Int. J. Syst. Evol. Microbiol.">
        <title>Achromobacter aloeverae sp. nov., isolated from the root of Aloe vera (L.) Burm.f.</title>
        <authorList>
            <person name="Kuncharoen N."/>
            <person name="Muramatsu Y."/>
            <person name="Shibata C."/>
            <person name="Kamakura Y."/>
            <person name="Nakagawa Y."/>
            <person name="Tanasupawat S."/>
        </authorList>
    </citation>
    <scope>NUCLEOTIDE SEQUENCE [LARGE SCALE GENOMIC DNA]</scope>
    <source>
        <strain evidence="2 3">AVA-1</strain>
    </source>
</reference>
<feature type="transmembrane region" description="Helical" evidence="1">
    <location>
        <begin position="209"/>
        <end position="233"/>
    </location>
</feature>
<keyword evidence="1" id="KW-1133">Transmembrane helix</keyword>
<dbReference type="OrthoDB" id="5520804at2"/>
<evidence type="ECO:0000313" key="2">
    <source>
        <dbReference type="EMBL" id="RXN91681.1"/>
    </source>
</evidence>
<proteinExistence type="predicted"/>
<dbReference type="Pfam" id="PF06772">
    <property type="entry name" value="LtrA"/>
    <property type="match status" value="1"/>
</dbReference>
<evidence type="ECO:0000313" key="3">
    <source>
        <dbReference type="Proteomes" id="UP000290849"/>
    </source>
</evidence>
<feature type="transmembrane region" description="Helical" evidence="1">
    <location>
        <begin position="19"/>
        <end position="38"/>
    </location>
</feature>
<dbReference type="AlphaFoldDB" id="A0A4Q1HMF2"/>
<feature type="transmembrane region" description="Helical" evidence="1">
    <location>
        <begin position="44"/>
        <end position="65"/>
    </location>
</feature>
<feature type="transmembrane region" description="Helical" evidence="1">
    <location>
        <begin position="170"/>
        <end position="189"/>
    </location>
</feature>
<evidence type="ECO:0008006" key="4">
    <source>
        <dbReference type="Google" id="ProtNLM"/>
    </source>
</evidence>
<dbReference type="Proteomes" id="UP000290849">
    <property type="component" value="Unassembled WGS sequence"/>
</dbReference>
<gene>
    <name evidence="2" type="ORF">C7R54_08880</name>
</gene>
<organism evidence="2 3">
    <name type="scientific">Achromobacter aloeverae</name>
    <dbReference type="NCBI Taxonomy" id="1750518"/>
    <lineage>
        <taxon>Bacteria</taxon>
        <taxon>Pseudomonadati</taxon>
        <taxon>Pseudomonadota</taxon>
        <taxon>Betaproteobacteria</taxon>
        <taxon>Burkholderiales</taxon>
        <taxon>Alcaligenaceae</taxon>
        <taxon>Achromobacter</taxon>
    </lineage>
</organism>
<dbReference type="InterPro" id="IPR010640">
    <property type="entry name" value="Low_temperature_requirement_A"/>
</dbReference>